<accession>A0A0N4YDW0</accession>
<reference evidence="3" key="1">
    <citation type="submission" date="2017-02" db="UniProtKB">
        <authorList>
            <consortium name="WormBaseParasite"/>
        </authorList>
    </citation>
    <scope>IDENTIFICATION</scope>
</reference>
<evidence type="ECO:0000313" key="3">
    <source>
        <dbReference type="WBParaSite" id="NBR_0001484101-mRNA-1"/>
    </source>
</evidence>
<keyword evidence="2" id="KW-1185">Reference proteome</keyword>
<name>A0A0N4YDW0_NIPBR</name>
<sequence>MPSPLLPLRIGSGVLNNSKPSGDTPEVWIASMESTSGLQAPRNSESSYYNYKEFLSMILLAAVDGANRIMAFDLGGKGRNSDEGKT</sequence>
<dbReference type="EMBL" id="UYSL01021511">
    <property type="protein sequence ID" value="VDL78436.1"/>
    <property type="molecule type" value="Genomic_DNA"/>
</dbReference>
<dbReference type="AlphaFoldDB" id="A0A0N4YDW0"/>
<dbReference type="WBParaSite" id="NBR_0001484101-mRNA-1">
    <property type="protein sequence ID" value="NBR_0001484101-mRNA-1"/>
    <property type="gene ID" value="NBR_0001484101"/>
</dbReference>
<evidence type="ECO:0000313" key="1">
    <source>
        <dbReference type="EMBL" id="VDL78436.1"/>
    </source>
</evidence>
<gene>
    <name evidence="1" type="ORF">NBR_LOCUS14842</name>
</gene>
<dbReference type="Proteomes" id="UP000271162">
    <property type="component" value="Unassembled WGS sequence"/>
</dbReference>
<evidence type="ECO:0000313" key="2">
    <source>
        <dbReference type="Proteomes" id="UP000271162"/>
    </source>
</evidence>
<reference evidence="1 2" key="2">
    <citation type="submission" date="2018-11" db="EMBL/GenBank/DDBJ databases">
        <authorList>
            <consortium name="Pathogen Informatics"/>
        </authorList>
    </citation>
    <scope>NUCLEOTIDE SEQUENCE [LARGE SCALE GENOMIC DNA]</scope>
</reference>
<organism evidence="3">
    <name type="scientific">Nippostrongylus brasiliensis</name>
    <name type="common">Rat hookworm</name>
    <dbReference type="NCBI Taxonomy" id="27835"/>
    <lineage>
        <taxon>Eukaryota</taxon>
        <taxon>Metazoa</taxon>
        <taxon>Ecdysozoa</taxon>
        <taxon>Nematoda</taxon>
        <taxon>Chromadorea</taxon>
        <taxon>Rhabditida</taxon>
        <taxon>Rhabditina</taxon>
        <taxon>Rhabditomorpha</taxon>
        <taxon>Strongyloidea</taxon>
        <taxon>Heligmosomidae</taxon>
        <taxon>Nippostrongylus</taxon>
    </lineage>
</organism>
<proteinExistence type="predicted"/>
<protein>
    <submittedName>
        <fullName evidence="3">Transposase</fullName>
    </submittedName>
</protein>